<evidence type="ECO:0000259" key="2">
    <source>
        <dbReference type="Pfam" id="PF13399"/>
    </source>
</evidence>
<reference evidence="3 4" key="1">
    <citation type="submission" date="2019-05" db="EMBL/GenBank/DDBJ databases">
        <title>Kocuria coralli sp. nov., a novel actinobacterium isolated from coral reef seawater.</title>
        <authorList>
            <person name="Li J."/>
        </authorList>
    </citation>
    <scope>NUCLEOTIDE SEQUENCE [LARGE SCALE GENOMIC DNA]</scope>
    <source>
        <strain evidence="3 4">SCSIO 13007</strain>
    </source>
</reference>
<proteinExistence type="predicted"/>
<feature type="compositionally biased region" description="Low complexity" evidence="1">
    <location>
        <begin position="43"/>
        <end position="54"/>
    </location>
</feature>
<feature type="domain" description="LytR/CpsA/Psr regulator C-terminal" evidence="2">
    <location>
        <begin position="121"/>
        <end position="203"/>
    </location>
</feature>
<dbReference type="EMBL" id="SZWF01000005">
    <property type="protein sequence ID" value="KAA9394721.1"/>
    <property type="molecule type" value="Genomic_DNA"/>
</dbReference>
<dbReference type="Proteomes" id="UP000325957">
    <property type="component" value="Unassembled WGS sequence"/>
</dbReference>
<protein>
    <submittedName>
        <fullName evidence="3">LytR family transcriptional regulator</fullName>
    </submittedName>
</protein>
<evidence type="ECO:0000313" key="3">
    <source>
        <dbReference type="EMBL" id="KAA9394721.1"/>
    </source>
</evidence>
<gene>
    <name evidence="3" type="ORF">FCK90_06020</name>
</gene>
<feature type="compositionally biased region" description="Low complexity" evidence="1">
    <location>
        <begin position="87"/>
        <end position="109"/>
    </location>
</feature>
<dbReference type="InterPro" id="IPR027381">
    <property type="entry name" value="LytR/CpsA/Psr_C"/>
</dbReference>
<sequence>MVLMSPSHEPDDVADETPDAESGGTPPWTAGDWFDDVPEDGTRAGAHRAAGASAPHATRQILPVLLAGAVALAIGAVAYVSGDATAEAGPAGATATPSASQTSASPQATEETEAAVEPDATVQVGVYNAALVDGAAGTAAGQLGEAGWTVASIDNWGVGVNESVVYYEDEREQAEALAEELGIEQVVAEDAVSYPIVVVVGTDIAGGPTAEPVTVEEAPAPAAAAEQAPAEVAPVEPPVQDYVPPAEDYLPPAPEEVVPGAGGAAW</sequence>
<organism evidence="3 4">
    <name type="scientific">Kocuria coralli</name>
    <dbReference type="NCBI Taxonomy" id="1461025"/>
    <lineage>
        <taxon>Bacteria</taxon>
        <taxon>Bacillati</taxon>
        <taxon>Actinomycetota</taxon>
        <taxon>Actinomycetes</taxon>
        <taxon>Micrococcales</taxon>
        <taxon>Micrococcaceae</taxon>
        <taxon>Kocuria</taxon>
    </lineage>
</organism>
<dbReference type="Pfam" id="PF13399">
    <property type="entry name" value="LytR_C"/>
    <property type="match status" value="1"/>
</dbReference>
<keyword evidence="4" id="KW-1185">Reference proteome</keyword>
<feature type="region of interest" description="Disordered" evidence="1">
    <location>
        <begin position="1"/>
        <end position="54"/>
    </location>
</feature>
<accession>A0A5J5L191</accession>
<name>A0A5J5L191_9MICC</name>
<dbReference type="Gene3D" id="3.30.70.2390">
    <property type="match status" value="1"/>
</dbReference>
<evidence type="ECO:0000256" key="1">
    <source>
        <dbReference type="SAM" id="MobiDB-lite"/>
    </source>
</evidence>
<dbReference type="AlphaFoldDB" id="A0A5J5L191"/>
<comment type="caution">
    <text evidence="3">The sequence shown here is derived from an EMBL/GenBank/DDBJ whole genome shotgun (WGS) entry which is preliminary data.</text>
</comment>
<feature type="region of interest" description="Disordered" evidence="1">
    <location>
        <begin position="243"/>
        <end position="266"/>
    </location>
</feature>
<evidence type="ECO:0000313" key="4">
    <source>
        <dbReference type="Proteomes" id="UP000325957"/>
    </source>
</evidence>
<feature type="region of interest" description="Disordered" evidence="1">
    <location>
        <begin position="87"/>
        <end position="117"/>
    </location>
</feature>
<dbReference type="OrthoDB" id="4883596at2"/>